<evidence type="ECO:0000313" key="3">
    <source>
        <dbReference type="Proteomes" id="UP001303473"/>
    </source>
</evidence>
<dbReference type="AlphaFoldDB" id="A0AAN6N956"/>
<name>A0AAN6N956_9PEZI</name>
<feature type="region of interest" description="Disordered" evidence="1">
    <location>
        <begin position="523"/>
        <end position="543"/>
    </location>
</feature>
<sequence length="651" mass="75100">MCIKLTRYFACYETVQHTCRYIVRCSHPVEWGKGYRDGEKEQPCLASLDERREWYENERCPTCTGENEVPRTAPVCVQTHLAVDDLDEAEDDELSEAYREMISAYVDRISRLLFIYMVGPRGYQNHEIILPDPFVVSGRDSGYEYDDLDDHLRDEMILDKNALLERQAVLATELLCKVSPRHGTEFSIRSTPVENAEAFGEWLQYRQADNNCECLPTVAPNLSNMATKLRREIAQNIYLNLINHMFARVTPRFCKNYLQKLEILILESAEEVQSHSNKRLQKQQERRQAKGEGGEDASDNDGDGVTVLPLLKLWTVKEFEQRKSFLGDVIDKKLRQLAMEIDDKIDDLQERLGGGGLLMEAQKLMEKRLLESRANLTGFMKILLALDTGLTIERAGSIMRLFMNMVVKFDWLWTRYEPTVEKIDPDGPGQPATPHKRLAWMANHHVDEVTAWALTTMIRPTWSQTSWWDMLGARFENFMQADEARAKIVRQNVVAATSTELANLREESADYCFCGSQFTDPIPDFPNRQEQQTQNQLDSLPSDLDLTTRHVPYQNKRCHAAGASHWACLGCLVRNARALPHSRGIEPHCPMCRTHYVEQSPEYDDEEDEDDDEDACDDEEDYEDDCEVESEDQKMNDRGEDDDGYEDDNWQ</sequence>
<evidence type="ECO:0000256" key="1">
    <source>
        <dbReference type="SAM" id="MobiDB-lite"/>
    </source>
</evidence>
<reference evidence="3" key="1">
    <citation type="journal article" date="2023" name="Mol. Phylogenet. Evol.">
        <title>Genome-scale phylogeny and comparative genomics of the fungal order Sordariales.</title>
        <authorList>
            <person name="Hensen N."/>
            <person name="Bonometti L."/>
            <person name="Westerberg I."/>
            <person name="Brannstrom I.O."/>
            <person name="Guillou S."/>
            <person name="Cros-Aarteil S."/>
            <person name="Calhoun S."/>
            <person name="Haridas S."/>
            <person name="Kuo A."/>
            <person name="Mondo S."/>
            <person name="Pangilinan J."/>
            <person name="Riley R."/>
            <person name="LaButti K."/>
            <person name="Andreopoulos B."/>
            <person name="Lipzen A."/>
            <person name="Chen C."/>
            <person name="Yan M."/>
            <person name="Daum C."/>
            <person name="Ng V."/>
            <person name="Clum A."/>
            <person name="Steindorff A."/>
            <person name="Ohm R.A."/>
            <person name="Martin F."/>
            <person name="Silar P."/>
            <person name="Natvig D.O."/>
            <person name="Lalanne C."/>
            <person name="Gautier V."/>
            <person name="Ament-Velasquez S.L."/>
            <person name="Kruys A."/>
            <person name="Hutchinson M.I."/>
            <person name="Powell A.J."/>
            <person name="Barry K."/>
            <person name="Miller A.N."/>
            <person name="Grigoriev I.V."/>
            <person name="Debuchy R."/>
            <person name="Gladieux P."/>
            <person name="Hiltunen Thoren M."/>
            <person name="Johannesson H."/>
        </authorList>
    </citation>
    <scope>NUCLEOTIDE SEQUENCE [LARGE SCALE GENOMIC DNA]</scope>
    <source>
        <strain evidence="3">CBS 340.73</strain>
    </source>
</reference>
<protein>
    <submittedName>
        <fullName evidence="2">Uncharacterized protein</fullName>
    </submittedName>
</protein>
<evidence type="ECO:0000313" key="2">
    <source>
        <dbReference type="EMBL" id="KAK3941100.1"/>
    </source>
</evidence>
<proteinExistence type="predicted"/>
<comment type="caution">
    <text evidence="2">The sequence shown here is derived from an EMBL/GenBank/DDBJ whole genome shotgun (WGS) entry which is preliminary data.</text>
</comment>
<feature type="compositionally biased region" description="Acidic residues" evidence="1">
    <location>
        <begin position="601"/>
        <end position="630"/>
    </location>
</feature>
<feature type="region of interest" description="Disordered" evidence="1">
    <location>
        <begin position="275"/>
        <end position="302"/>
    </location>
</feature>
<dbReference type="EMBL" id="MU853787">
    <property type="protein sequence ID" value="KAK3941100.1"/>
    <property type="molecule type" value="Genomic_DNA"/>
</dbReference>
<feature type="compositionally biased region" description="Acidic residues" evidence="1">
    <location>
        <begin position="639"/>
        <end position="651"/>
    </location>
</feature>
<keyword evidence="3" id="KW-1185">Reference proteome</keyword>
<feature type="region of interest" description="Disordered" evidence="1">
    <location>
        <begin position="600"/>
        <end position="651"/>
    </location>
</feature>
<feature type="compositionally biased region" description="Basic and acidic residues" evidence="1">
    <location>
        <begin position="282"/>
        <end position="293"/>
    </location>
</feature>
<organism evidence="2 3">
    <name type="scientific">Diplogelasinospora grovesii</name>
    <dbReference type="NCBI Taxonomy" id="303347"/>
    <lineage>
        <taxon>Eukaryota</taxon>
        <taxon>Fungi</taxon>
        <taxon>Dikarya</taxon>
        <taxon>Ascomycota</taxon>
        <taxon>Pezizomycotina</taxon>
        <taxon>Sordariomycetes</taxon>
        <taxon>Sordariomycetidae</taxon>
        <taxon>Sordariales</taxon>
        <taxon>Diplogelasinosporaceae</taxon>
        <taxon>Diplogelasinospora</taxon>
    </lineage>
</organism>
<gene>
    <name evidence="2" type="ORF">QBC46DRAFT_340900</name>
</gene>
<dbReference type="Proteomes" id="UP001303473">
    <property type="component" value="Unassembled WGS sequence"/>
</dbReference>
<accession>A0AAN6N956</accession>